<protein>
    <submittedName>
        <fullName evidence="1">FIG00687856: Predicted nucleotidyltransferases</fullName>
    </submittedName>
</protein>
<gene>
    <name evidence="1" type="ORF">MNBD_GAMMA13-2047</name>
</gene>
<keyword evidence="1" id="KW-0808">Transferase</keyword>
<sequence>MNTNPQLKRLADKLVQLTPAPQHPALQYLAESLNSRYPGCVASVLFYGSCLRSGDPHDGLVDLYLIVDNYRCANSSTAKAFWNWLLPPNVFYAEFPFQGKTLRCKYALLTLSDFDKGTSARWFHSYLWGRFSQPTAIAWCRNRETQNRVGICMAQAIVTFLNRALPNVPAKGSAQSLWQNALKLSYGTELRPESPARARQLIAHNADYYRTATEIAAPLLNSNFSFSADSGYEYKADRRQRTLNKISWRLRSLQGKGLSLARLSKALFTFEGGLDYIAWKLERHSGEPVDIPDKVRRHPLLFVWGMVWRLYRRGVFR</sequence>
<name>A0A3B0YX37_9ZZZZ</name>
<accession>A0A3B0YX37</accession>
<dbReference type="EMBL" id="UOFK01000207">
    <property type="protein sequence ID" value="VAW79932.1"/>
    <property type="molecule type" value="Genomic_DNA"/>
</dbReference>
<reference evidence="1" key="1">
    <citation type="submission" date="2018-06" db="EMBL/GenBank/DDBJ databases">
        <authorList>
            <person name="Zhirakovskaya E."/>
        </authorList>
    </citation>
    <scope>NUCLEOTIDE SEQUENCE</scope>
</reference>
<proteinExistence type="predicted"/>
<dbReference type="GO" id="GO:0016740">
    <property type="term" value="F:transferase activity"/>
    <property type="evidence" value="ECO:0007669"/>
    <property type="project" value="UniProtKB-KW"/>
</dbReference>
<dbReference type="AlphaFoldDB" id="A0A3B0YX37"/>
<organism evidence="1">
    <name type="scientific">hydrothermal vent metagenome</name>
    <dbReference type="NCBI Taxonomy" id="652676"/>
    <lineage>
        <taxon>unclassified sequences</taxon>
        <taxon>metagenomes</taxon>
        <taxon>ecological metagenomes</taxon>
    </lineage>
</organism>
<evidence type="ECO:0000313" key="1">
    <source>
        <dbReference type="EMBL" id="VAW79932.1"/>
    </source>
</evidence>